<keyword evidence="4" id="KW-1185">Reference proteome</keyword>
<dbReference type="InterPro" id="IPR001763">
    <property type="entry name" value="Rhodanese-like_dom"/>
</dbReference>
<name>A0A1I5UKH1_9EURY</name>
<reference evidence="4" key="1">
    <citation type="submission" date="2016-10" db="EMBL/GenBank/DDBJ databases">
        <authorList>
            <person name="Varghese N."/>
            <person name="Submissions S."/>
        </authorList>
    </citation>
    <scope>NUCLEOTIDE SEQUENCE [LARGE SCALE GENOMIC DNA]</scope>
    <source>
        <strain evidence="4">CGMCC 1.10329</strain>
    </source>
</reference>
<dbReference type="PANTHER" id="PTHR43031:SF16">
    <property type="entry name" value="OXIDOREDUCTASE"/>
    <property type="match status" value="1"/>
</dbReference>
<dbReference type="SUPFAM" id="SSF52821">
    <property type="entry name" value="Rhodanese/Cell cycle control phosphatase"/>
    <property type="match status" value="1"/>
</dbReference>
<proteinExistence type="predicted"/>
<dbReference type="SMART" id="SM00450">
    <property type="entry name" value="RHOD"/>
    <property type="match status" value="1"/>
</dbReference>
<gene>
    <name evidence="3" type="ORF">SAMN05216277_11317</name>
</gene>
<dbReference type="PROSITE" id="PS50206">
    <property type="entry name" value="RHODANESE_3"/>
    <property type="match status" value="1"/>
</dbReference>
<dbReference type="AlphaFoldDB" id="A0A1I5UKH1"/>
<dbReference type="PANTHER" id="PTHR43031">
    <property type="entry name" value="FAD-DEPENDENT OXIDOREDUCTASE"/>
    <property type="match status" value="1"/>
</dbReference>
<sequence length="121" mass="13795">MSKIRPDDLDTRPEGEQPFVLDIRPREAYQAQHIDGSHNLPVYDDLRSGDEDALRQRLDEVPRDQEIVTVCKMGVVAKRATRILVDEGYEATTLAGGMSGWRGYQSGTLGYKIRSLLWRLY</sequence>
<dbReference type="RefSeq" id="WP_074879483.1">
    <property type="nucleotide sequence ID" value="NZ_FOXI01000013.1"/>
</dbReference>
<evidence type="ECO:0000259" key="2">
    <source>
        <dbReference type="PROSITE" id="PS50206"/>
    </source>
</evidence>
<keyword evidence="3" id="KW-0808">Transferase</keyword>
<protein>
    <submittedName>
        <fullName evidence="3">Rhodanese-related sulfurtransferase</fullName>
    </submittedName>
</protein>
<feature type="compositionally biased region" description="Basic and acidic residues" evidence="1">
    <location>
        <begin position="1"/>
        <end position="15"/>
    </location>
</feature>
<dbReference type="Gene3D" id="3.40.250.10">
    <property type="entry name" value="Rhodanese-like domain"/>
    <property type="match status" value="1"/>
</dbReference>
<dbReference type="CDD" id="cd00158">
    <property type="entry name" value="RHOD"/>
    <property type="match status" value="1"/>
</dbReference>
<feature type="region of interest" description="Disordered" evidence="1">
    <location>
        <begin position="1"/>
        <end position="22"/>
    </location>
</feature>
<dbReference type="Pfam" id="PF00581">
    <property type="entry name" value="Rhodanese"/>
    <property type="match status" value="1"/>
</dbReference>
<accession>A0A1I5UKH1</accession>
<evidence type="ECO:0000313" key="3">
    <source>
        <dbReference type="EMBL" id="SFP95689.1"/>
    </source>
</evidence>
<evidence type="ECO:0000256" key="1">
    <source>
        <dbReference type="SAM" id="MobiDB-lite"/>
    </source>
</evidence>
<evidence type="ECO:0000313" key="4">
    <source>
        <dbReference type="Proteomes" id="UP000183769"/>
    </source>
</evidence>
<feature type="domain" description="Rhodanese" evidence="2">
    <location>
        <begin position="14"/>
        <end position="106"/>
    </location>
</feature>
<organism evidence="3 4">
    <name type="scientific">Halolamina pelagica</name>
    <dbReference type="NCBI Taxonomy" id="699431"/>
    <lineage>
        <taxon>Archaea</taxon>
        <taxon>Methanobacteriati</taxon>
        <taxon>Methanobacteriota</taxon>
        <taxon>Stenosarchaea group</taxon>
        <taxon>Halobacteria</taxon>
        <taxon>Halobacteriales</taxon>
        <taxon>Haloferacaceae</taxon>
    </lineage>
</organism>
<dbReference type="InterPro" id="IPR050229">
    <property type="entry name" value="GlpE_sulfurtransferase"/>
</dbReference>
<dbReference type="OrthoDB" id="3168at2157"/>
<dbReference type="Proteomes" id="UP000183769">
    <property type="component" value="Unassembled WGS sequence"/>
</dbReference>
<dbReference type="InterPro" id="IPR036873">
    <property type="entry name" value="Rhodanese-like_dom_sf"/>
</dbReference>
<dbReference type="GO" id="GO:0016740">
    <property type="term" value="F:transferase activity"/>
    <property type="evidence" value="ECO:0007669"/>
    <property type="project" value="UniProtKB-KW"/>
</dbReference>
<dbReference type="EMBL" id="FOXI01000013">
    <property type="protein sequence ID" value="SFP95689.1"/>
    <property type="molecule type" value="Genomic_DNA"/>
</dbReference>